<comment type="caution">
    <text evidence="4">The sequence shown here is derived from an EMBL/GenBank/DDBJ whole genome shotgun (WGS) entry which is preliminary data.</text>
</comment>
<sequence length="415" mass="46354">MNGLFRKEALDYSNKRLLGSVSLAQPLSVHFWVFTVFLSVLSIILFLYFSEYARKETVRGYLLPDAGIIKTYPVKGGIVTELHVKEGDNVVSGQPIAVISVQSGTASGEEIGEKIVSSLLSQKAILLEEKQQQRQLHQSELSRLKQRKTDLAISLSVFNRQSEIMTSRLTLLKTESEQYSTLHGKGYLSDIDYRAQKQKLLIAEQDLEEVNANKASVSSELNQINAELASNPIQFELTIVSLEKQLIELQRQIDEINNTYRFVITAPESGVIAAVSIVQGEFVAVTRPLVSIIPEGAELVAELLLPTRSAGFVREGDEARLRFDAFPYQRFGFLESQVARIDKALIVEGEASLPITLNEPVYRVRTILSAQSVQAYGESFNLKSGMLLEADIVLDRRSIFDWLLDPIYSLRGRVG</sequence>
<keyword evidence="2" id="KW-1133">Transmembrane helix</keyword>
<dbReference type="Proteomes" id="UP000606498">
    <property type="component" value="Unassembled WGS sequence"/>
</dbReference>
<keyword evidence="5" id="KW-1185">Reference proteome</keyword>
<dbReference type="Gene3D" id="2.40.50.100">
    <property type="match status" value="1"/>
</dbReference>
<keyword evidence="1" id="KW-0175">Coiled coil</keyword>
<keyword evidence="2" id="KW-0812">Transmembrane</keyword>
<protein>
    <submittedName>
        <fullName evidence="4">Toxin secretion, membrane fusion protein</fullName>
    </submittedName>
</protein>
<feature type="domain" description="AprE-like beta-barrel" evidence="3">
    <location>
        <begin position="299"/>
        <end position="393"/>
    </location>
</feature>
<dbReference type="PANTHER" id="PTHR30386">
    <property type="entry name" value="MEMBRANE FUSION SUBUNIT OF EMRAB-TOLC MULTIDRUG EFFLUX PUMP"/>
    <property type="match status" value="1"/>
</dbReference>
<organism evidence="4 5">
    <name type="scientific">Shewanella carassii</name>
    <dbReference type="NCBI Taxonomy" id="1987584"/>
    <lineage>
        <taxon>Bacteria</taxon>
        <taxon>Pseudomonadati</taxon>
        <taxon>Pseudomonadota</taxon>
        <taxon>Gammaproteobacteria</taxon>
        <taxon>Alteromonadales</taxon>
        <taxon>Shewanellaceae</taxon>
        <taxon>Shewanella</taxon>
    </lineage>
</organism>
<keyword evidence="2" id="KW-0472">Membrane</keyword>
<dbReference type="RefSeq" id="WP_100145391.1">
    <property type="nucleotide sequence ID" value="NZ_BMKO01000004.1"/>
</dbReference>
<evidence type="ECO:0000259" key="3">
    <source>
        <dbReference type="Pfam" id="PF26002"/>
    </source>
</evidence>
<feature type="coiled-coil region" evidence="1">
    <location>
        <begin position="193"/>
        <end position="259"/>
    </location>
</feature>
<gene>
    <name evidence="4" type="ORF">GCM10011520_18230</name>
</gene>
<dbReference type="Pfam" id="PF26002">
    <property type="entry name" value="Beta-barrel_AprE"/>
    <property type="match status" value="1"/>
</dbReference>
<dbReference type="InterPro" id="IPR050739">
    <property type="entry name" value="MFP"/>
</dbReference>
<dbReference type="PRINTS" id="PR01490">
    <property type="entry name" value="RTXTOXIND"/>
</dbReference>
<accession>A0ABQ1T436</accession>
<name>A0ABQ1T436_9GAMM</name>
<evidence type="ECO:0000256" key="2">
    <source>
        <dbReference type="SAM" id="Phobius"/>
    </source>
</evidence>
<proteinExistence type="predicted"/>
<dbReference type="InterPro" id="IPR058982">
    <property type="entry name" value="Beta-barrel_AprE"/>
</dbReference>
<evidence type="ECO:0000313" key="4">
    <source>
        <dbReference type="EMBL" id="GGE78040.1"/>
    </source>
</evidence>
<dbReference type="EMBL" id="BMKO01000004">
    <property type="protein sequence ID" value="GGE78040.1"/>
    <property type="molecule type" value="Genomic_DNA"/>
</dbReference>
<evidence type="ECO:0000313" key="5">
    <source>
        <dbReference type="Proteomes" id="UP000606498"/>
    </source>
</evidence>
<dbReference type="PANTHER" id="PTHR30386:SF28">
    <property type="entry name" value="EXPORTED PROTEIN"/>
    <property type="match status" value="1"/>
</dbReference>
<evidence type="ECO:0000256" key="1">
    <source>
        <dbReference type="SAM" id="Coils"/>
    </source>
</evidence>
<feature type="transmembrane region" description="Helical" evidence="2">
    <location>
        <begin position="29"/>
        <end position="49"/>
    </location>
</feature>
<reference evidence="5" key="1">
    <citation type="journal article" date="2019" name="Int. J. Syst. Evol. Microbiol.">
        <title>The Global Catalogue of Microorganisms (GCM) 10K type strain sequencing project: providing services to taxonomists for standard genome sequencing and annotation.</title>
        <authorList>
            <consortium name="The Broad Institute Genomics Platform"/>
            <consortium name="The Broad Institute Genome Sequencing Center for Infectious Disease"/>
            <person name="Wu L."/>
            <person name="Ma J."/>
        </authorList>
    </citation>
    <scope>NUCLEOTIDE SEQUENCE [LARGE SCALE GENOMIC DNA]</scope>
    <source>
        <strain evidence="5">CGMCC 1.16033</strain>
    </source>
</reference>